<dbReference type="AlphaFoldDB" id="A0A8D8X8P7"/>
<dbReference type="InterPro" id="IPR004045">
    <property type="entry name" value="Glutathione_S-Trfase_N"/>
</dbReference>
<organism evidence="4">
    <name type="scientific">Cacopsylla melanoneura</name>
    <dbReference type="NCBI Taxonomy" id="428564"/>
    <lineage>
        <taxon>Eukaryota</taxon>
        <taxon>Metazoa</taxon>
        <taxon>Ecdysozoa</taxon>
        <taxon>Arthropoda</taxon>
        <taxon>Hexapoda</taxon>
        <taxon>Insecta</taxon>
        <taxon>Pterygota</taxon>
        <taxon>Neoptera</taxon>
        <taxon>Paraneoptera</taxon>
        <taxon>Hemiptera</taxon>
        <taxon>Sternorrhyncha</taxon>
        <taxon>Psylloidea</taxon>
        <taxon>Psyllidae</taxon>
        <taxon>Psyllinae</taxon>
        <taxon>Cacopsylla</taxon>
    </lineage>
</organism>
<evidence type="ECO:0000259" key="3">
    <source>
        <dbReference type="PROSITE" id="PS50405"/>
    </source>
</evidence>
<dbReference type="GO" id="GO:0004364">
    <property type="term" value="F:glutathione transferase activity"/>
    <property type="evidence" value="ECO:0007669"/>
    <property type="project" value="TreeGrafter"/>
</dbReference>
<accession>A0A8D8X8P7</accession>
<dbReference type="PROSITE" id="PS50404">
    <property type="entry name" value="GST_NTER"/>
    <property type="match status" value="1"/>
</dbReference>
<dbReference type="EMBL" id="HBUF01283615">
    <property type="protein sequence ID" value="CAG6687842.1"/>
    <property type="molecule type" value="Transcribed_RNA"/>
</dbReference>
<dbReference type="Gene3D" id="1.20.1050.10">
    <property type="match status" value="1"/>
</dbReference>
<keyword evidence="4" id="KW-0808">Transferase</keyword>
<dbReference type="SUPFAM" id="SSF52833">
    <property type="entry name" value="Thioredoxin-like"/>
    <property type="match status" value="1"/>
</dbReference>
<comment type="subunit">
    <text evidence="1">Homodimer.</text>
</comment>
<dbReference type="Gene3D" id="3.40.30.10">
    <property type="entry name" value="Glutaredoxin"/>
    <property type="match status" value="1"/>
</dbReference>
<dbReference type="InterPro" id="IPR004046">
    <property type="entry name" value="GST_C"/>
</dbReference>
<dbReference type="PROSITE" id="PS50405">
    <property type="entry name" value="GST_CTER"/>
    <property type="match status" value="1"/>
</dbReference>
<dbReference type="SUPFAM" id="SSF47616">
    <property type="entry name" value="GST C-terminal domain-like"/>
    <property type="match status" value="1"/>
</dbReference>
<evidence type="ECO:0000313" key="4">
    <source>
        <dbReference type="EMBL" id="CAG6687842.1"/>
    </source>
</evidence>
<dbReference type="PANTHER" id="PTHR43969:SF9">
    <property type="entry name" value="GLUTATHIONE S TRANSFERASE D10, ISOFORM A-RELATED"/>
    <property type="match status" value="1"/>
</dbReference>
<dbReference type="SFLD" id="SFLDG00358">
    <property type="entry name" value="Main_(cytGST)"/>
    <property type="match status" value="1"/>
</dbReference>
<evidence type="ECO:0000256" key="1">
    <source>
        <dbReference type="ARBA" id="ARBA00011738"/>
    </source>
</evidence>
<evidence type="ECO:0000259" key="2">
    <source>
        <dbReference type="PROSITE" id="PS50404"/>
    </source>
</evidence>
<dbReference type="PANTHER" id="PTHR43969">
    <property type="entry name" value="GLUTATHIONE S TRANSFERASE D10, ISOFORM A-RELATED"/>
    <property type="match status" value="1"/>
</dbReference>
<dbReference type="InterPro" id="IPR040079">
    <property type="entry name" value="Glutathione_S-Trfase"/>
</dbReference>
<proteinExistence type="predicted"/>
<dbReference type="SFLD" id="SFLDS00019">
    <property type="entry name" value="Glutathione_Transferase_(cytos"/>
    <property type="match status" value="1"/>
</dbReference>
<dbReference type="Pfam" id="PF00043">
    <property type="entry name" value="GST_C"/>
    <property type="match status" value="1"/>
</dbReference>
<dbReference type="InterPro" id="IPR036249">
    <property type="entry name" value="Thioredoxin-like_sf"/>
</dbReference>
<dbReference type="CDD" id="cd03045">
    <property type="entry name" value="GST_N_Delta_Epsilon"/>
    <property type="match status" value="1"/>
</dbReference>
<name>A0A8D8X8P7_9HEMI</name>
<feature type="domain" description="GST N-terminal" evidence="2">
    <location>
        <begin position="1"/>
        <end position="82"/>
    </location>
</feature>
<dbReference type="SFLD" id="SFLDG01153">
    <property type="entry name" value="Main.4:_Theta-like"/>
    <property type="match status" value="1"/>
</dbReference>
<dbReference type="FunFam" id="3.40.30.10:FF:000034">
    <property type="entry name" value="glutathione S-transferase 1"/>
    <property type="match status" value="1"/>
</dbReference>
<dbReference type="InterPro" id="IPR036282">
    <property type="entry name" value="Glutathione-S-Trfase_C_sf"/>
</dbReference>
<dbReference type="CDD" id="cd03177">
    <property type="entry name" value="GST_C_Delta_Epsilon"/>
    <property type="match status" value="1"/>
</dbReference>
<protein>
    <submittedName>
        <fullName evidence="4">Glutathione S-transferase 1, isoform D</fullName>
    </submittedName>
</protein>
<reference evidence="4" key="1">
    <citation type="submission" date="2021-05" db="EMBL/GenBank/DDBJ databases">
        <authorList>
            <person name="Alioto T."/>
            <person name="Alioto T."/>
            <person name="Gomez Garrido J."/>
        </authorList>
    </citation>
    <scope>NUCLEOTIDE SEQUENCE</scope>
</reference>
<dbReference type="Pfam" id="PF13417">
    <property type="entry name" value="GST_N_3"/>
    <property type="match status" value="1"/>
</dbReference>
<dbReference type="GO" id="GO:0006749">
    <property type="term" value="P:glutathione metabolic process"/>
    <property type="evidence" value="ECO:0007669"/>
    <property type="project" value="TreeGrafter"/>
</dbReference>
<sequence length="220" mass="24550">MAVDFYGIDYSPPCRAVLLLMAAINLTPNMKEIDLMAGDHTKPDFTQLSPQHTIPTIVDNGFTLTESRAIMKYLVEKYGKDSGLIPENIEERAVMNQMLDFDLGTVMQRFAELYMYPIKFKVPPMAQAAANLDTAMLTLDLFLEGQDWVAGNKMTVADFSYAATIATLTIFYLQAAGYDITPYKNIQNWYNKAKSTMKGWDTNEGGAAKIGGILKAMKTR</sequence>
<dbReference type="FunFam" id="1.20.1050.10:FF:000007">
    <property type="entry name" value="Glutathione S-transferase 1-1"/>
    <property type="match status" value="1"/>
</dbReference>
<dbReference type="InterPro" id="IPR010987">
    <property type="entry name" value="Glutathione-S-Trfase_C-like"/>
</dbReference>
<feature type="domain" description="GST C-terminal" evidence="3">
    <location>
        <begin position="88"/>
        <end position="220"/>
    </location>
</feature>